<protein>
    <submittedName>
        <fullName evidence="2">Uncharacterized protein</fullName>
    </submittedName>
</protein>
<feature type="non-terminal residue" evidence="2">
    <location>
        <position position="1"/>
    </location>
</feature>
<evidence type="ECO:0000313" key="3">
    <source>
        <dbReference type="Proteomes" id="UP001529510"/>
    </source>
</evidence>
<feature type="compositionally biased region" description="Acidic residues" evidence="1">
    <location>
        <begin position="53"/>
        <end position="63"/>
    </location>
</feature>
<dbReference type="AlphaFoldDB" id="A0ABD0R1R5"/>
<gene>
    <name evidence="2" type="ORF">M9458_010742</name>
</gene>
<proteinExistence type="predicted"/>
<feature type="non-terminal residue" evidence="2">
    <location>
        <position position="63"/>
    </location>
</feature>
<feature type="compositionally biased region" description="Basic and acidic residues" evidence="1">
    <location>
        <begin position="24"/>
        <end position="52"/>
    </location>
</feature>
<evidence type="ECO:0000256" key="1">
    <source>
        <dbReference type="SAM" id="MobiDB-lite"/>
    </source>
</evidence>
<feature type="region of interest" description="Disordered" evidence="1">
    <location>
        <begin position="1"/>
        <end position="63"/>
    </location>
</feature>
<sequence>KHLEPVETIHQAPTRCQKARRKPSRLDEKVKGNDSDECSDEIKARKGDHQEEGENEGDEDEMV</sequence>
<dbReference type="Proteomes" id="UP001529510">
    <property type="component" value="Unassembled WGS sequence"/>
</dbReference>
<reference evidence="2 3" key="1">
    <citation type="submission" date="2024-05" db="EMBL/GenBank/DDBJ databases">
        <title>Genome sequencing and assembly of Indian major carp, Cirrhinus mrigala (Hamilton, 1822).</title>
        <authorList>
            <person name="Mohindra V."/>
            <person name="Chowdhury L.M."/>
            <person name="Lal K."/>
            <person name="Jena J.K."/>
        </authorList>
    </citation>
    <scope>NUCLEOTIDE SEQUENCE [LARGE SCALE GENOMIC DNA]</scope>
    <source>
        <strain evidence="2">CM1030</strain>
        <tissue evidence="2">Blood</tissue>
    </source>
</reference>
<name>A0ABD0R1R5_CIRMR</name>
<keyword evidence="3" id="KW-1185">Reference proteome</keyword>
<comment type="caution">
    <text evidence="2">The sequence shown here is derived from an EMBL/GenBank/DDBJ whole genome shotgun (WGS) entry which is preliminary data.</text>
</comment>
<accession>A0ABD0R1R5</accession>
<dbReference type="EMBL" id="JAMKFB020000005">
    <property type="protein sequence ID" value="KAL0192446.1"/>
    <property type="molecule type" value="Genomic_DNA"/>
</dbReference>
<organism evidence="2 3">
    <name type="scientific">Cirrhinus mrigala</name>
    <name type="common">Mrigala</name>
    <dbReference type="NCBI Taxonomy" id="683832"/>
    <lineage>
        <taxon>Eukaryota</taxon>
        <taxon>Metazoa</taxon>
        <taxon>Chordata</taxon>
        <taxon>Craniata</taxon>
        <taxon>Vertebrata</taxon>
        <taxon>Euteleostomi</taxon>
        <taxon>Actinopterygii</taxon>
        <taxon>Neopterygii</taxon>
        <taxon>Teleostei</taxon>
        <taxon>Ostariophysi</taxon>
        <taxon>Cypriniformes</taxon>
        <taxon>Cyprinidae</taxon>
        <taxon>Labeoninae</taxon>
        <taxon>Labeonini</taxon>
        <taxon>Cirrhinus</taxon>
    </lineage>
</organism>
<evidence type="ECO:0000313" key="2">
    <source>
        <dbReference type="EMBL" id="KAL0192446.1"/>
    </source>
</evidence>